<protein>
    <submittedName>
        <fullName evidence="1">Uncharacterized protein</fullName>
    </submittedName>
</protein>
<name>A0A4C1X4R7_EUMVA</name>
<dbReference type="EMBL" id="BGZK01000724">
    <property type="protein sequence ID" value="GBP57982.1"/>
    <property type="molecule type" value="Genomic_DNA"/>
</dbReference>
<reference evidence="1 2" key="1">
    <citation type="journal article" date="2019" name="Commun. Biol.">
        <title>The bagworm genome reveals a unique fibroin gene that provides high tensile strength.</title>
        <authorList>
            <person name="Kono N."/>
            <person name="Nakamura H."/>
            <person name="Ohtoshi R."/>
            <person name="Tomita M."/>
            <person name="Numata K."/>
            <person name="Arakawa K."/>
        </authorList>
    </citation>
    <scope>NUCLEOTIDE SEQUENCE [LARGE SCALE GENOMIC DNA]</scope>
</reference>
<keyword evidence="2" id="KW-1185">Reference proteome</keyword>
<accession>A0A4C1X4R7</accession>
<comment type="caution">
    <text evidence="1">The sequence shown here is derived from an EMBL/GenBank/DDBJ whole genome shotgun (WGS) entry which is preliminary data.</text>
</comment>
<dbReference type="Proteomes" id="UP000299102">
    <property type="component" value="Unassembled WGS sequence"/>
</dbReference>
<dbReference type="AlphaFoldDB" id="A0A4C1X4R7"/>
<evidence type="ECO:0000313" key="2">
    <source>
        <dbReference type="Proteomes" id="UP000299102"/>
    </source>
</evidence>
<evidence type="ECO:0000313" key="1">
    <source>
        <dbReference type="EMBL" id="GBP57982.1"/>
    </source>
</evidence>
<sequence length="92" mass="10855">MYFYSFNSLHKLPRQITVFDWPRSRPRPPSAARRLTASSHYHKYSVSPFWELRRVGYPPPQSIAAVRKFALVTMGQMKTYPGRDFFDNVQCN</sequence>
<gene>
    <name evidence="1" type="ORF">EVAR_82621_1</name>
</gene>
<proteinExistence type="predicted"/>
<organism evidence="1 2">
    <name type="scientific">Eumeta variegata</name>
    <name type="common">Bagworm moth</name>
    <name type="synonym">Eumeta japonica</name>
    <dbReference type="NCBI Taxonomy" id="151549"/>
    <lineage>
        <taxon>Eukaryota</taxon>
        <taxon>Metazoa</taxon>
        <taxon>Ecdysozoa</taxon>
        <taxon>Arthropoda</taxon>
        <taxon>Hexapoda</taxon>
        <taxon>Insecta</taxon>
        <taxon>Pterygota</taxon>
        <taxon>Neoptera</taxon>
        <taxon>Endopterygota</taxon>
        <taxon>Lepidoptera</taxon>
        <taxon>Glossata</taxon>
        <taxon>Ditrysia</taxon>
        <taxon>Tineoidea</taxon>
        <taxon>Psychidae</taxon>
        <taxon>Oiketicinae</taxon>
        <taxon>Eumeta</taxon>
    </lineage>
</organism>